<comment type="caution">
    <text evidence="1">The sequence shown here is derived from an EMBL/GenBank/DDBJ whole genome shotgun (WGS) entry which is preliminary data.</text>
</comment>
<dbReference type="RefSeq" id="WP_094845810.1">
    <property type="nucleotide sequence ID" value="NZ_NEVJ01000001.1"/>
</dbReference>
<organism evidence="1 2">
    <name type="scientific">Bordetella genomosp. 9</name>
    <dbReference type="NCBI Taxonomy" id="1416803"/>
    <lineage>
        <taxon>Bacteria</taxon>
        <taxon>Pseudomonadati</taxon>
        <taxon>Pseudomonadota</taxon>
        <taxon>Betaproteobacteria</taxon>
        <taxon>Burkholderiales</taxon>
        <taxon>Alcaligenaceae</taxon>
        <taxon>Bordetella</taxon>
    </lineage>
</organism>
<dbReference type="AlphaFoldDB" id="A0A261RPK8"/>
<keyword evidence="2" id="KW-1185">Reference proteome</keyword>
<evidence type="ECO:0008006" key="3">
    <source>
        <dbReference type="Google" id="ProtNLM"/>
    </source>
</evidence>
<name>A0A261RPK8_9BORD</name>
<sequence length="141" mass="15707">MTEIVIRIQGVPTDAVPAIWPLVQEWIAEALERGQSLDTPDDVLTRILAKEYQLWVVDDGQPAAAFVTRIYSGSLGSALVAVCLGGKGMDRWLFAVEDVICGFAKDKGCKRVYLHGRRGWVKRLAQYGWQEDTVNVMKEIA</sequence>
<evidence type="ECO:0000313" key="1">
    <source>
        <dbReference type="EMBL" id="OZI26717.1"/>
    </source>
</evidence>
<dbReference type="Proteomes" id="UP000216857">
    <property type="component" value="Unassembled WGS sequence"/>
</dbReference>
<dbReference type="EMBL" id="NEVJ01000001">
    <property type="protein sequence ID" value="OZI26717.1"/>
    <property type="molecule type" value="Genomic_DNA"/>
</dbReference>
<gene>
    <name evidence="1" type="ORF">CAL26_05185</name>
</gene>
<reference evidence="1" key="1">
    <citation type="submission" date="2017-05" db="EMBL/GenBank/DDBJ databases">
        <title>Complete and WGS of Bordetella genogroups.</title>
        <authorList>
            <person name="Spilker T."/>
            <person name="Lipuma J."/>
        </authorList>
    </citation>
    <scope>NUCLEOTIDE SEQUENCE</scope>
    <source>
        <strain evidence="1">AU21707</strain>
    </source>
</reference>
<proteinExistence type="predicted"/>
<dbReference type="OrthoDB" id="8000443at2"/>
<evidence type="ECO:0000313" key="2">
    <source>
        <dbReference type="Proteomes" id="UP000216857"/>
    </source>
</evidence>
<protein>
    <recommendedName>
        <fullName evidence="3">N-acetyltransferase domain-containing protein</fullName>
    </recommendedName>
</protein>
<accession>A0A261RPK8</accession>